<protein>
    <recommendedName>
        <fullName evidence="1">DNA-directed RNA polymerase</fullName>
        <ecNumber evidence="1">2.7.7.6</ecNumber>
    </recommendedName>
</protein>
<sequence length="136" mass="15805">MDVLMTEQSNPIGTTMKQLISQSLYHFIMAYTSRSLDQQYLLTDGIQEAEQQCLTLKKNTIIVGMYMRYKNYINPLRYYILQVKICNNKMIPGFMMTNPSNPVDMMSFLRARGNASQVDELIDMRRLMSDPQGQND</sequence>
<evidence type="ECO:0000256" key="4">
    <source>
        <dbReference type="ARBA" id="ARBA00022695"/>
    </source>
</evidence>
<dbReference type="Proteomes" id="UP001188597">
    <property type="component" value="Unassembled WGS sequence"/>
</dbReference>
<reference evidence="6" key="1">
    <citation type="submission" date="2022-12" db="EMBL/GenBank/DDBJ databases">
        <title>Draft genome assemblies for two species of Escallonia (Escalloniales).</title>
        <authorList>
            <person name="Chanderbali A."/>
            <person name="Dervinis C."/>
            <person name="Anghel I."/>
            <person name="Soltis D."/>
            <person name="Soltis P."/>
            <person name="Zapata F."/>
        </authorList>
    </citation>
    <scope>NUCLEOTIDE SEQUENCE</scope>
    <source>
        <strain evidence="6">UCBG64.0493</strain>
        <tissue evidence="6">Leaf</tissue>
    </source>
</reference>
<evidence type="ECO:0000313" key="6">
    <source>
        <dbReference type="EMBL" id="KAK3002941.1"/>
    </source>
</evidence>
<dbReference type="GO" id="GO:0000428">
    <property type="term" value="C:DNA-directed RNA polymerase complex"/>
    <property type="evidence" value="ECO:0007669"/>
    <property type="project" value="UniProtKB-KW"/>
</dbReference>
<gene>
    <name evidence="6" type="ORF">RJ639_019106</name>
</gene>
<dbReference type="GO" id="GO:0003899">
    <property type="term" value="F:DNA-directed RNA polymerase activity"/>
    <property type="evidence" value="ECO:0007669"/>
    <property type="project" value="UniProtKB-EC"/>
</dbReference>
<organism evidence="6 7">
    <name type="scientific">Escallonia herrerae</name>
    <dbReference type="NCBI Taxonomy" id="1293975"/>
    <lineage>
        <taxon>Eukaryota</taxon>
        <taxon>Viridiplantae</taxon>
        <taxon>Streptophyta</taxon>
        <taxon>Embryophyta</taxon>
        <taxon>Tracheophyta</taxon>
        <taxon>Spermatophyta</taxon>
        <taxon>Magnoliopsida</taxon>
        <taxon>eudicotyledons</taxon>
        <taxon>Gunneridae</taxon>
        <taxon>Pentapetalae</taxon>
        <taxon>asterids</taxon>
        <taxon>campanulids</taxon>
        <taxon>Escalloniales</taxon>
        <taxon>Escalloniaceae</taxon>
        <taxon>Escallonia</taxon>
    </lineage>
</organism>
<keyword evidence="3" id="KW-0808">Transferase</keyword>
<keyword evidence="2" id="KW-0240">DNA-directed RNA polymerase</keyword>
<comment type="caution">
    <text evidence="6">The sequence shown here is derived from an EMBL/GenBank/DDBJ whole genome shotgun (WGS) entry which is preliminary data.</text>
</comment>
<name>A0AA89AIQ0_9ASTE</name>
<dbReference type="PANTHER" id="PTHR48443">
    <property type="entry name" value="DNA-DIRECTED RNA POLYMERASE SUBUNIT BETA"/>
    <property type="match status" value="1"/>
</dbReference>
<evidence type="ECO:0000256" key="3">
    <source>
        <dbReference type="ARBA" id="ARBA00022679"/>
    </source>
</evidence>
<dbReference type="EMBL" id="JAVXUP010002502">
    <property type="protein sequence ID" value="KAK3002941.1"/>
    <property type="molecule type" value="Genomic_DNA"/>
</dbReference>
<dbReference type="AlphaFoldDB" id="A0AA89AIQ0"/>
<proteinExistence type="predicted"/>
<dbReference type="EC" id="2.7.7.6" evidence="1"/>
<keyword evidence="4" id="KW-0548">Nucleotidyltransferase</keyword>
<evidence type="ECO:0000256" key="5">
    <source>
        <dbReference type="ARBA" id="ARBA00023163"/>
    </source>
</evidence>
<evidence type="ECO:0000256" key="2">
    <source>
        <dbReference type="ARBA" id="ARBA00022478"/>
    </source>
</evidence>
<dbReference type="InterPro" id="IPR038120">
    <property type="entry name" value="Rpb1_funnel_sf"/>
</dbReference>
<evidence type="ECO:0000313" key="7">
    <source>
        <dbReference type="Proteomes" id="UP001188597"/>
    </source>
</evidence>
<dbReference type="PANTHER" id="PTHR48443:SF1">
    <property type="entry name" value="DNA-DIRECTED RNA POLYMERASE SUBUNIT BETA"/>
    <property type="match status" value="1"/>
</dbReference>
<dbReference type="Gene3D" id="1.10.132.30">
    <property type="match status" value="1"/>
</dbReference>
<keyword evidence="7" id="KW-1185">Reference proteome</keyword>
<accession>A0AA89AIQ0</accession>
<keyword evidence="5" id="KW-0804">Transcription</keyword>
<dbReference type="SUPFAM" id="SSF64484">
    <property type="entry name" value="beta and beta-prime subunits of DNA dependent RNA-polymerase"/>
    <property type="match status" value="1"/>
</dbReference>
<evidence type="ECO:0000256" key="1">
    <source>
        <dbReference type="ARBA" id="ARBA00012418"/>
    </source>
</evidence>